<dbReference type="CDD" id="cd01948">
    <property type="entry name" value="EAL"/>
    <property type="match status" value="1"/>
</dbReference>
<dbReference type="Pfam" id="PF05231">
    <property type="entry name" value="MASE1"/>
    <property type="match status" value="1"/>
</dbReference>
<feature type="transmembrane region" description="Helical" evidence="7">
    <location>
        <begin position="57"/>
        <end position="77"/>
    </location>
</feature>
<dbReference type="InterPro" id="IPR035965">
    <property type="entry name" value="PAS-like_dom_sf"/>
</dbReference>
<dbReference type="PROSITE" id="PS50887">
    <property type="entry name" value="GGDEF"/>
    <property type="match status" value="1"/>
</dbReference>
<dbReference type="GO" id="GO:0005886">
    <property type="term" value="C:plasma membrane"/>
    <property type="evidence" value="ECO:0007669"/>
    <property type="project" value="UniProtKB-SubCell"/>
</dbReference>
<feature type="domain" description="GGDEF" evidence="9">
    <location>
        <begin position="513"/>
        <end position="645"/>
    </location>
</feature>
<keyword evidence="11" id="KW-1185">Reference proteome</keyword>
<dbReference type="Gene3D" id="3.30.70.270">
    <property type="match status" value="1"/>
</dbReference>
<dbReference type="PANTHER" id="PTHR44757:SF2">
    <property type="entry name" value="BIOFILM ARCHITECTURE MAINTENANCE PROTEIN MBAA"/>
    <property type="match status" value="1"/>
</dbReference>
<feature type="transmembrane region" description="Helical" evidence="7">
    <location>
        <begin position="164"/>
        <end position="186"/>
    </location>
</feature>
<dbReference type="InterPro" id="IPR043128">
    <property type="entry name" value="Rev_trsase/Diguanyl_cyclase"/>
</dbReference>
<dbReference type="InterPro" id="IPR052155">
    <property type="entry name" value="Biofilm_reg_signaling"/>
</dbReference>
<dbReference type="InterPro" id="IPR000014">
    <property type="entry name" value="PAS"/>
</dbReference>
<protein>
    <submittedName>
        <fullName evidence="10">Diguanylate cyclase</fullName>
    </submittedName>
</protein>
<dbReference type="Pfam" id="PF00563">
    <property type="entry name" value="EAL"/>
    <property type="match status" value="1"/>
</dbReference>
<dbReference type="PANTHER" id="PTHR44757">
    <property type="entry name" value="DIGUANYLATE CYCLASE DGCP"/>
    <property type="match status" value="1"/>
</dbReference>
<evidence type="ECO:0000256" key="3">
    <source>
        <dbReference type="ARBA" id="ARBA00022692"/>
    </source>
</evidence>
<evidence type="ECO:0000313" key="10">
    <source>
        <dbReference type="EMBL" id="KGM10720.1"/>
    </source>
</evidence>
<keyword evidence="3 7" id="KW-0812">Transmembrane</keyword>
<dbReference type="SMART" id="SM00267">
    <property type="entry name" value="GGDEF"/>
    <property type="match status" value="1"/>
</dbReference>
<feature type="transmembrane region" description="Helical" evidence="7">
    <location>
        <begin position="309"/>
        <end position="329"/>
    </location>
</feature>
<evidence type="ECO:0000259" key="8">
    <source>
        <dbReference type="PROSITE" id="PS50883"/>
    </source>
</evidence>
<dbReference type="InterPro" id="IPR001633">
    <property type="entry name" value="EAL_dom"/>
</dbReference>
<dbReference type="Proteomes" id="UP000029839">
    <property type="component" value="Unassembled WGS sequence"/>
</dbReference>
<evidence type="ECO:0000256" key="4">
    <source>
        <dbReference type="ARBA" id="ARBA00022989"/>
    </source>
</evidence>
<organism evidence="10 11">
    <name type="scientific">Cellulomonas carbonis T26</name>
    <dbReference type="NCBI Taxonomy" id="947969"/>
    <lineage>
        <taxon>Bacteria</taxon>
        <taxon>Bacillati</taxon>
        <taxon>Actinomycetota</taxon>
        <taxon>Actinomycetes</taxon>
        <taxon>Micrococcales</taxon>
        <taxon>Cellulomonadaceae</taxon>
        <taxon>Cellulomonas</taxon>
    </lineage>
</organism>
<dbReference type="CDD" id="cd01949">
    <property type="entry name" value="GGDEF"/>
    <property type="match status" value="1"/>
</dbReference>
<keyword evidence="2" id="KW-1003">Cell membrane</keyword>
<dbReference type="SUPFAM" id="SSF55785">
    <property type="entry name" value="PYP-like sensor domain (PAS domain)"/>
    <property type="match status" value="1"/>
</dbReference>
<sequence length="929" mass="98146">MDGSGRAPHEGHTMVTTAEQTPPGAHLLAEDLPAVLDGPGTDAPGGVVDRLLRFGPLTLVLVAVGTFALATFAVVLGSSPGRIAPWWPAAGLGVVAAAWAPRRRLPLVLGLVLVTTFAANLGFGGRPLATSAGMALANTLEVLTVAWLLRRDGRRPSLGTIEDVVRFFGAVAAGAAVMGLVAGLTVELSGYADLTSTARTVMLSHAASIAVIAPFGLRLTRVRARLRRVELGIQTAALAVAVAATYGPDQGAPLTFVVLPFLVWGALRFPPRVAASQLLAVAVAVTTASSLGSGPFTHEAAPGAPSVSHLVQAYLLTLAVVTLPLAVSVSARRITVEGLAASERLFRQGFNESLVGMMLLRRCPGAPDHTGVGHVAGGLDVVELNVVTARLLEDTEDDLLGACWTSRLEDHDRHLLHGVVAAVRRGSVDGWRGEVQLRTHHGHRWLEVALSRLPESVGRDMFVGQLVDATARREAEERLTAQALQDSLTGLANRVLLRDRVGLALQTLPDDGPGLLLLFCDLDDFKHVNDSAGHTVGDQVLVEVAHRLQALLRPGDLAARLGGDEFVLLRPVADGEDDADELARAVLDAVSRPVLVGAQPFTVGASIGIVRGARGATPEDLLRDADAAMYAAKAEGKRRAVVYSDVHRERALRSVRVERELRHALAHGGLEVHLQPVLDLRTGATTAAEALVRWYHPERGLLAPGEWLDVAEQAGLMPELGAWVLRRSCALAAAWPVPGGGTAGSGADAAAADRPDAQAPAVHVNVSARQLDRPGFVDVVRDALAETGLPPHRLVLEFTETHLDEVSDALLDELATLRDAGIALAADDYGTGYSPLTRIIELPISMIKIDRRFVADMLDDVRSRAIVTTLVRLGESLGLEVVAEGVETPAHVAELRTVGCRSAQGYVWSRPLPPEDFAAWLAAGGRRSA</sequence>
<keyword evidence="5 7" id="KW-0472">Membrane</keyword>
<dbReference type="Gene3D" id="3.30.450.20">
    <property type="entry name" value="PAS domain"/>
    <property type="match status" value="1"/>
</dbReference>
<dbReference type="InterPro" id="IPR035919">
    <property type="entry name" value="EAL_sf"/>
</dbReference>
<dbReference type="SUPFAM" id="SSF55073">
    <property type="entry name" value="Nucleotide cyclase"/>
    <property type="match status" value="1"/>
</dbReference>
<evidence type="ECO:0000313" key="11">
    <source>
        <dbReference type="Proteomes" id="UP000029839"/>
    </source>
</evidence>
<gene>
    <name evidence="10" type="ORF">N868_16165</name>
</gene>
<comment type="subcellular location">
    <subcellularLocation>
        <location evidence="1">Cell membrane</location>
        <topology evidence="1">Multi-pass membrane protein</topology>
    </subcellularLocation>
</comment>
<evidence type="ECO:0000256" key="5">
    <source>
        <dbReference type="ARBA" id="ARBA00023136"/>
    </source>
</evidence>
<feature type="transmembrane region" description="Helical" evidence="7">
    <location>
        <begin position="107"/>
        <end position="123"/>
    </location>
</feature>
<dbReference type="PROSITE" id="PS50883">
    <property type="entry name" value="EAL"/>
    <property type="match status" value="1"/>
</dbReference>
<evidence type="ECO:0000256" key="1">
    <source>
        <dbReference type="ARBA" id="ARBA00004651"/>
    </source>
</evidence>
<evidence type="ECO:0000259" key="9">
    <source>
        <dbReference type="PROSITE" id="PS50887"/>
    </source>
</evidence>
<proteinExistence type="predicted"/>
<dbReference type="InterPro" id="IPR000160">
    <property type="entry name" value="GGDEF_dom"/>
</dbReference>
<dbReference type="NCBIfam" id="TIGR00254">
    <property type="entry name" value="GGDEF"/>
    <property type="match status" value="1"/>
</dbReference>
<dbReference type="Gene3D" id="3.20.20.450">
    <property type="entry name" value="EAL domain"/>
    <property type="match status" value="1"/>
</dbReference>
<comment type="caution">
    <text evidence="10">The sequence shown here is derived from an EMBL/GenBank/DDBJ whole genome shotgun (WGS) entry which is preliminary data.</text>
</comment>
<dbReference type="AlphaFoldDB" id="A0A0A0BS41"/>
<dbReference type="SUPFAM" id="SSF141868">
    <property type="entry name" value="EAL domain-like"/>
    <property type="match status" value="1"/>
</dbReference>
<evidence type="ECO:0000256" key="6">
    <source>
        <dbReference type="SAM" id="MobiDB-lite"/>
    </source>
</evidence>
<feature type="transmembrane region" description="Helical" evidence="7">
    <location>
        <begin position="198"/>
        <end position="217"/>
    </location>
</feature>
<dbReference type="InterPro" id="IPR029787">
    <property type="entry name" value="Nucleotide_cyclase"/>
</dbReference>
<dbReference type="SMART" id="SM00052">
    <property type="entry name" value="EAL"/>
    <property type="match status" value="1"/>
</dbReference>
<reference evidence="10 11" key="2">
    <citation type="journal article" date="2015" name="Stand. Genomic Sci.">
        <title>Draft genome sequence of Cellulomonas carbonis T26(T) and comparative analysis of six Cellulomonas genomes.</title>
        <authorList>
            <person name="Zhuang W."/>
            <person name="Zhang S."/>
            <person name="Xia X."/>
            <person name="Wang G."/>
        </authorList>
    </citation>
    <scope>NUCLEOTIDE SEQUENCE [LARGE SCALE GENOMIC DNA]</scope>
    <source>
        <strain evidence="10 11">T26</strain>
    </source>
</reference>
<evidence type="ECO:0000256" key="7">
    <source>
        <dbReference type="SAM" id="Phobius"/>
    </source>
</evidence>
<evidence type="ECO:0000256" key="2">
    <source>
        <dbReference type="ARBA" id="ARBA00022475"/>
    </source>
</evidence>
<dbReference type="Pfam" id="PF00990">
    <property type="entry name" value="GGDEF"/>
    <property type="match status" value="1"/>
</dbReference>
<dbReference type="NCBIfam" id="TIGR00229">
    <property type="entry name" value="sensory_box"/>
    <property type="match status" value="1"/>
</dbReference>
<keyword evidence="4 7" id="KW-1133">Transmembrane helix</keyword>
<dbReference type="EMBL" id="AXCY01000041">
    <property type="protein sequence ID" value="KGM10720.1"/>
    <property type="molecule type" value="Genomic_DNA"/>
</dbReference>
<dbReference type="InterPro" id="IPR007895">
    <property type="entry name" value="MASE1"/>
</dbReference>
<reference evidence="10 11" key="1">
    <citation type="submission" date="2013-08" db="EMBL/GenBank/DDBJ databases">
        <title>Genome sequencing of Cellulomonas carbonis T26.</title>
        <authorList>
            <person name="Chen F."/>
            <person name="Li Y."/>
            <person name="Wang G."/>
        </authorList>
    </citation>
    <scope>NUCLEOTIDE SEQUENCE [LARGE SCALE GENOMIC DNA]</scope>
    <source>
        <strain evidence="10 11">T26</strain>
    </source>
</reference>
<accession>A0A0A0BS41</accession>
<feature type="transmembrane region" description="Helical" evidence="7">
    <location>
        <begin position="83"/>
        <end position="100"/>
    </location>
</feature>
<feature type="domain" description="EAL" evidence="8">
    <location>
        <begin position="654"/>
        <end position="925"/>
    </location>
</feature>
<name>A0A0A0BS41_9CELL</name>
<feature type="region of interest" description="Disordered" evidence="6">
    <location>
        <begin position="1"/>
        <end position="21"/>
    </location>
</feature>